<dbReference type="OrthoDB" id="8550145at2"/>
<sequence length="61" mass="6917">MVFADGSAGNFKSSEDIPDLLFKIDNSLNQIRCLYNVGKNADEQLKHPELYRDSKDIKSVK</sequence>
<accession>A0A2P7NY06</accession>
<keyword evidence="2" id="KW-1185">Reference proteome</keyword>
<proteinExistence type="predicted"/>
<dbReference type="RefSeq" id="WP_147383559.1">
    <property type="nucleotide sequence ID" value="NZ_PXXU01000006.1"/>
</dbReference>
<organism evidence="1 2">
    <name type="scientific">Nitrosomonas supralitoralis</name>
    <dbReference type="NCBI Taxonomy" id="2116706"/>
    <lineage>
        <taxon>Bacteria</taxon>
        <taxon>Pseudomonadati</taxon>
        <taxon>Pseudomonadota</taxon>
        <taxon>Betaproteobacteria</taxon>
        <taxon>Nitrosomonadales</taxon>
        <taxon>Nitrosomonadaceae</taxon>
        <taxon>Nitrosomonas</taxon>
    </lineage>
</organism>
<dbReference type="EMBL" id="PXXU01000006">
    <property type="protein sequence ID" value="PSJ18334.1"/>
    <property type="molecule type" value="Genomic_DNA"/>
</dbReference>
<name>A0A2P7NY06_9PROT</name>
<evidence type="ECO:0000313" key="1">
    <source>
        <dbReference type="EMBL" id="PSJ18334.1"/>
    </source>
</evidence>
<dbReference type="AlphaFoldDB" id="A0A2P7NY06"/>
<gene>
    <name evidence="1" type="ORF">C7H79_02890</name>
</gene>
<evidence type="ECO:0000313" key="2">
    <source>
        <dbReference type="Proteomes" id="UP000241912"/>
    </source>
</evidence>
<reference evidence="1 2" key="1">
    <citation type="submission" date="2018-03" db="EMBL/GenBank/DDBJ databases">
        <title>Draft genome of Nitrosomonas supralitoralis APG5.</title>
        <authorList>
            <person name="Urakawa H."/>
            <person name="Lopez J.V."/>
        </authorList>
    </citation>
    <scope>NUCLEOTIDE SEQUENCE [LARGE SCALE GENOMIC DNA]</scope>
    <source>
        <strain evidence="1 2">APG5</strain>
    </source>
</reference>
<comment type="caution">
    <text evidence="1">The sequence shown here is derived from an EMBL/GenBank/DDBJ whole genome shotgun (WGS) entry which is preliminary data.</text>
</comment>
<protein>
    <submittedName>
        <fullName evidence="1">Uncharacterized protein</fullName>
    </submittedName>
</protein>
<dbReference type="Proteomes" id="UP000241912">
    <property type="component" value="Unassembled WGS sequence"/>
</dbReference>